<dbReference type="EMBL" id="DAAUQX010000004">
    <property type="protein sequence ID" value="HAF2126686.1"/>
    <property type="molecule type" value="Genomic_DNA"/>
</dbReference>
<sequence length="176" mass="20591">MLMTKSEYAKHRGVSRQTVYKWIENGELVMDGKKIDVEATERRQGSHKTSQENGSKYEDTWPERTVEMKWRDFWRSVLDYDGKATAPVTEADIKKKVELAVREMNYDVEFLDDGGIYLTDGDGDYYFQNYELDQNAYAAIHLLRHYLCYAAAEYPDEIDYWSPEGMKALALGKERK</sequence>
<reference evidence="2" key="1">
    <citation type="journal article" date="2018" name="Genome Biol.">
        <title>SKESA: strategic k-mer extension for scrupulous assemblies.</title>
        <authorList>
            <person name="Souvorov A."/>
            <person name="Agarwala R."/>
            <person name="Lipman D.J."/>
        </authorList>
    </citation>
    <scope>NUCLEOTIDE SEQUENCE</scope>
    <source>
        <strain evidence="2">MA.CK_00/00001968</strain>
    </source>
</reference>
<dbReference type="AlphaFoldDB" id="A0A743P2C4"/>
<name>A0A743P2C4_SALER</name>
<accession>A0A743P2C4</accession>
<proteinExistence type="predicted"/>
<evidence type="ECO:0000313" key="2">
    <source>
        <dbReference type="EMBL" id="HAF2126686.1"/>
    </source>
</evidence>
<gene>
    <name evidence="2" type="ORF">G9F27_000790</name>
</gene>
<feature type="region of interest" description="Disordered" evidence="1">
    <location>
        <begin position="39"/>
        <end position="58"/>
    </location>
</feature>
<reference evidence="2" key="2">
    <citation type="submission" date="2020-02" db="EMBL/GenBank/DDBJ databases">
        <authorList>
            <consortium name="NCBI Pathogen Detection Project"/>
        </authorList>
    </citation>
    <scope>NUCLEOTIDE SEQUENCE</scope>
    <source>
        <strain evidence="2">MA.CK_00/00001968</strain>
    </source>
</reference>
<comment type="caution">
    <text evidence="2">The sequence shown here is derived from an EMBL/GenBank/DDBJ whole genome shotgun (WGS) entry which is preliminary data.</text>
</comment>
<protein>
    <submittedName>
        <fullName evidence="2">Uncharacterized protein</fullName>
    </submittedName>
</protein>
<organism evidence="2">
    <name type="scientific">Salmonella enterica</name>
    <name type="common">Salmonella choleraesuis</name>
    <dbReference type="NCBI Taxonomy" id="28901"/>
    <lineage>
        <taxon>Bacteria</taxon>
        <taxon>Pseudomonadati</taxon>
        <taxon>Pseudomonadota</taxon>
        <taxon>Gammaproteobacteria</taxon>
        <taxon>Enterobacterales</taxon>
        <taxon>Enterobacteriaceae</taxon>
        <taxon>Salmonella</taxon>
    </lineage>
</organism>
<evidence type="ECO:0000256" key="1">
    <source>
        <dbReference type="SAM" id="MobiDB-lite"/>
    </source>
</evidence>